<comment type="caution">
    <text evidence="3">The sequence shown here is derived from an EMBL/GenBank/DDBJ whole genome shotgun (WGS) entry which is preliminary data.</text>
</comment>
<sequence length="123" mass="13693">MGFTSFSTWLLYWSNLSLFILVQMYLSQLCMYALPSVEVAAVLISSVSMLFAGFNPPTGSIPEGYKWLYYVCPQRYTLSILLTLLFGKCSDDPTYDQATQSFLNVGSELGCQPVENTPCLLAT</sequence>
<keyword evidence="2" id="KW-1133">Transmembrane helix</keyword>
<proteinExistence type="predicted"/>
<reference evidence="3 4" key="1">
    <citation type="submission" date="2024-09" db="EMBL/GenBank/DDBJ databases">
        <title>Genome sequencing and assembly of Phytophthora oleae, isolate VK10A, causative agent of rot of olive drupes.</title>
        <authorList>
            <person name="Conti Taguali S."/>
            <person name="Riolo M."/>
            <person name="La Spada F."/>
            <person name="Cacciola S.O."/>
            <person name="Dionisio G."/>
        </authorList>
    </citation>
    <scope>NUCLEOTIDE SEQUENCE [LARGE SCALE GENOMIC DNA]</scope>
    <source>
        <strain evidence="3 4">VK10A</strain>
    </source>
</reference>
<organism evidence="3 4">
    <name type="scientific">Phytophthora oleae</name>
    <dbReference type="NCBI Taxonomy" id="2107226"/>
    <lineage>
        <taxon>Eukaryota</taxon>
        <taxon>Sar</taxon>
        <taxon>Stramenopiles</taxon>
        <taxon>Oomycota</taxon>
        <taxon>Peronosporomycetes</taxon>
        <taxon>Peronosporales</taxon>
        <taxon>Peronosporaceae</taxon>
        <taxon>Phytophthora</taxon>
    </lineage>
</organism>
<evidence type="ECO:0000256" key="2">
    <source>
        <dbReference type="SAM" id="Phobius"/>
    </source>
</evidence>
<name>A0ABD3FV97_9STRA</name>
<evidence type="ECO:0000313" key="4">
    <source>
        <dbReference type="Proteomes" id="UP001632037"/>
    </source>
</evidence>
<feature type="transmembrane region" description="Helical" evidence="2">
    <location>
        <begin position="6"/>
        <end position="26"/>
    </location>
</feature>
<keyword evidence="2" id="KW-0812">Transmembrane</keyword>
<keyword evidence="2" id="KW-0472">Membrane</keyword>
<dbReference type="Proteomes" id="UP001632037">
    <property type="component" value="Unassembled WGS sequence"/>
</dbReference>
<evidence type="ECO:0000313" key="3">
    <source>
        <dbReference type="EMBL" id="KAL3669605.1"/>
    </source>
</evidence>
<accession>A0ABD3FV97</accession>
<gene>
    <name evidence="3" type="ORF">V7S43_004990</name>
</gene>
<dbReference type="EMBL" id="JBIMZQ010000008">
    <property type="protein sequence ID" value="KAL3669605.1"/>
    <property type="molecule type" value="Genomic_DNA"/>
</dbReference>
<evidence type="ECO:0000256" key="1">
    <source>
        <dbReference type="ARBA" id="ARBA00022448"/>
    </source>
</evidence>
<feature type="transmembrane region" description="Helical" evidence="2">
    <location>
        <begin position="33"/>
        <end position="55"/>
    </location>
</feature>
<dbReference type="PANTHER" id="PTHR19241">
    <property type="entry name" value="ATP-BINDING CASSETTE TRANSPORTER"/>
    <property type="match status" value="1"/>
</dbReference>
<evidence type="ECO:0008006" key="5">
    <source>
        <dbReference type="Google" id="ProtNLM"/>
    </source>
</evidence>
<protein>
    <recommendedName>
        <fullName evidence="5">ABC-2 type transporter domain-containing protein</fullName>
    </recommendedName>
</protein>
<keyword evidence="4" id="KW-1185">Reference proteome</keyword>
<keyword evidence="1" id="KW-0813">Transport</keyword>
<dbReference type="AlphaFoldDB" id="A0ABD3FV97"/>